<dbReference type="AlphaFoldDB" id="A0AAF0EBZ0"/>
<keyword evidence="7" id="KW-0175">Coiled coil</keyword>
<feature type="compositionally biased region" description="Basic and acidic residues" evidence="10">
    <location>
        <begin position="72"/>
        <end position="87"/>
    </location>
</feature>
<feature type="compositionally biased region" description="Low complexity" evidence="10">
    <location>
        <begin position="394"/>
        <end position="416"/>
    </location>
</feature>
<feature type="compositionally biased region" description="Polar residues" evidence="10">
    <location>
        <begin position="367"/>
        <end position="393"/>
    </location>
</feature>
<feature type="transmembrane region" description="Helical" evidence="11">
    <location>
        <begin position="206"/>
        <end position="225"/>
    </location>
</feature>
<dbReference type="GO" id="GO:0031201">
    <property type="term" value="C:SNARE complex"/>
    <property type="evidence" value="ECO:0007669"/>
    <property type="project" value="TreeGrafter"/>
</dbReference>
<dbReference type="InterPro" id="IPR056173">
    <property type="entry name" value="Sec20_C"/>
</dbReference>
<evidence type="ECO:0000313" key="13">
    <source>
        <dbReference type="EMBL" id="WFD19847.1"/>
    </source>
</evidence>
<evidence type="ECO:0000256" key="6">
    <source>
        <dbReference type="ARBA" id="ARBA00022989"/>
    </source>
</evidence>
<evidence type="ECO:0000313" key="14">
    <source>
        <dbReference type="Proteomes" id="UP001220961"/>
    </source>
</evidence>
<evidence type="ECO:0000256" key="1">
    <source>
        <dbReference type="ARBA" id="ARBA00004163"/>
    </source>
</evidence>
<feature type="domain" description="Sec20 C-terminal" evidence="12">
    <location>
        <begin position="138"/>
        <end position="228"/>
    </location>
</feature>
<name>A0AAF0EBZ0_9BASI</name>
<evidence type="ECO:0000256" key="8">
    <source>
        <dbReference type="ARBA" id="ARBA00023136"/>
    </source>
</evidence>
<dbReference type="Proteomes" id="UP001220961">
    <property type="component" value="Chromosome 4"/>
</dbReference>
<proteinExistence type="inferred from homology"/>
<evidence type="ECO:0000256" key="11">
    <source>
        <dbReference type="SAM" id="Phobius"/>
    </source>
</evidence>
<keyword evidence="3 11" id="KW-0812">Transmembrane</keyword>
<dbReference type="InterPro" id="IPR005606">
    <property type="entry name" value="Sec20"/>
</dbReference>
<dbReference type="PANTHER" id="PTHR12825:SF0">
    <property type="entry name" value="VESICLE TRANSPORT PROTEIN SEC20"/>
    <property type="match status" value="1"/>
</dbReference>
<accession>A0AAF0EBZ0</accession>
<evidence type="ECO:0000256" key="9">
    <source>
        <dbReference type="ARBA" id="ARBA00037934"/>
    </source>
</evidence>
<sequence>MASVALPPSVRALHDGIERRMTDVRQVQIPRLGTCTLATELTEWESELHATLHRLSSMVAQLESEQDEAESPEERDGIEAATKEAKRSLTSLRTESRRALLAAHRATLSQQASMARAALLGHAPEREARMPTDRAHATSDQLTTALQRTVALMSGELEKSGYSAQLLEESSDTIAQVSQRYTSFNELLRNSISLVRQMERAELMDLGMLVGSMAFFAACVVYILYVRVLSKGLWALSLTWRATGYVSSGALGGVSSLATMVATQPPQPPQPPVATRDALDDWMPRGYREDEVLYADDTLESTPSMTHTLVHTTSSATHATSTLDEPRMAEADTPLVTSASTQSLAPAGLERSVARTTDSRPVAVSEPTASLAEQTSSDMPRSTAALESTSSEHTAPSSTALASTPPTSTVPLPSATNVPVDAPSAVDDSAGRPSDASSSGRPARSTRRARPWADEL</sequence>
<dbReference type="GO" id="GO:0005789">
    <property type="term" value="C:endoplasmic reticulum membrane"/>
    <property type="evidence" value="ECO:0007669"/>
    <property type="project" value="UniProtKB-SubCell"/>
</dbReference>
<dbReference type="GO" id="GO:0006890">
    <property type="term" value="P:retrograde vesicle-mediated transport, Golgi to endoplasmic reticulum"/>
    <property type="evidence" value="ECO:0007669"/>
    <property type="project" value="InterPro"/>
</dbReference>
<evidence type="ECO:0000256" key="10">
    <source>
        <dbReference type="SAM" id="MobiDB-lite"/>
    </source>
</evidence>
<keyword evidence="4" id="KW-0256">Endoplasmic reticulum</keyword>
<evidence type="ECO:0000256" key="5">
    <source>
        <dbReference type="ARBA" id="ARBA00022892"/>
    </source>
</evidence>
<dbReference type="EMBL" id="CP119911">
    <property type="protein sequence ID" value="WFD19847.1"/>
    <property type="molecule type" value="Genomic_DNA"/>
</dbReference>
<evidence type="ECO:0000256" key="4">
    <source>
        <dbReference type="ARBA" id="ARBA00022824"/>
    </source>
</evidence>
<keyword evidence="5" id="KW-0931">ER-Golgi transport</keyword>
<evidence type="ECO:0000256" key="2">
    <source>
        <dbReference type="ARBA" id="ARBA00022448"/>
    </source>
</evidence>
<dbReference type="GO" id="GO:0005484">
    <property type="term" value="F:SNAP receptor activity"/>
    <property type="evidence" value="ECO:0007669"/>
    <property type="project" value="InterPro"/>
</dbReference>
<feature type="compositionally biased region" description="Polar residues" evidence="10">
    <location>
        <begin position="335"/>
        <end position="344"/>
    </location>
</feature>
<comment type="subcellular location">
    <subcellularLocation>
        <location evidence="1">Endoplasmic reticulum membrane</location>
        <topology evidence="1">Single-pass type IV membrane protein</topology>
    </subcellularLocation>
</comment>
<keyword evidence="2" id="KW-0813">Transport</keyword>
<evidence type="ECO:0000256" key="7">
    <source>
        <dbReference type="ARBA" id="ARBA00023054"/>
    </source>
</evidence>
<organism evidence="13 14">
    <name type="scientific">Malassezia caprae</name>
    <dbReference type="NCBI Taxonomy" id="1381934"/>
    <lineage>
        <taxon>Eukaryota</taxon>
        <taxon>Fungi</taxon>
        <taxon>Dikarya</taxon>
        <taxon>Basidiomycota</taxon>
        <taxon>Ustilaginomycotina</taxon>
        <taxon>Malasseziomycetes</taxon>
        <taxon>Malasseziales</taxon>
        <taxon>Malasseziaceae</taxon>
        <taxon>Malassezia</taxon>
    </lineage>
</organism>
<evidence type="ECO:0000256" key="3">
    <source>
        <dbReference type="ARBA" id="ARBA00022692"/>
    </source>
</evidence>
<keyword evidence="8 11" id="KW-0472">Membrane</keyword>
<feature type="region of interest" description="Disordered" evidence="10">
    <location>
        <begin position="62"/>
        <end position="91"/>
    </location>
</feature>
<dbReference type="Pfam" id="PF03908">
    <property type="entry name" value="Sec20"/>
    <property type="match status" value="1"/>
</dbReference>
<dbReference type="PANTHER" id="PTHR12825">
    <property type="entry name" value="BNIP1-RELATED"/>
    <property type="match status" value="1"/>
</dbReference>
<evidence type="ECO:0000259" key="12">
    <source>
        <dbReference type="Pfam" id="PF03908"/>
    </source>
</evidence>
<gene>
    <name evidence="13" type="primary">SEC20</name>
    <name evidence="13" type="ORF">MCAP1_002087</name>
</gene>
<protein>
    <submittedName>
        <fullName evidence="13">Protein transport protein sec20</fullName>
    </submittedName>
</protein>
<feature type="region of interest" description="Disordered" evidence="10">
    <location>
        <begin position="333"/>
        <end position="456"/>
    </location>
</feature>
<keyword evidence="6 11" id="KW-1133">Transmembrane helix</keyword>
<comment type="similarity">
    <text evidence="9">Belongs to the SEC20 family.</text>
</comment>
<keyword evidence="14" id="KW-1185">Reference proteome</keyword>
<reference evidence="13" key="1">
    <citation type="submission" date="2023-03" db="EMBL/GenBank/DDBJ databases">
        <title>Mating type loci evolution in Malassezia.</title>
        <authorList>
            <person name="Coelho M.A."/>
        </authorList>
    </citation>
    <scope>NUCLEOTIDE SEQUENCE</scope>
    <source>
        <strain evidence="13">CBS 10434</strain>
    </source>
</reference>